<dbReference type="EMBL" id="AE001437">
    <property type="protein sequence ID" value="AAK79618.1"/>
    <property type="molecule type" value="Genomic_DNA"/>
</dbReference>
<evidence type="ECO:0000259" key="6">
    <source>
        <dbReference type="Pfam" id="PF10415"/>
    </source>
</evidence>
<evidence type="ECO:0000313" key="7">
    <source>
        <dbReference type="EMBL" id="AAK79618.1"/>
    </source>
</evidence>
<dbReference type="CDD" id="cd01357">
    <property type="entry name" value="Aspartase"/>
    <property type="match status" value="1"/>
</dbReference>
<evidence type="ECO:0000256" key="1">
    <source>
        <dbReference type="ARBA" id="ARBA00001494"/>
    </source>
</evidence>
<evidence type="ECO:0000256" key="2">
    <source>
        <dbReference type="ARBA" id="ARBA00012992"/>
    </source>
</evidence>
<dbReference type="GO" id="GO:0005829">
    <property type="term" value="C:cytosol"/>
    <property type="evidence" value="ECO:0007669"/>
    <property type="project" value="TreeGrafter"/>
</dbReference>
<evidence type="ECO:0000256" key="4">
    <source>
        <dbReference type="ARBA" id="ARBA00023239"/>
    </source>
</evidence>
<dbReference type="InterPro" id="IPR000362">
    <property type="entry name" value="Fumarate_lyase_fam"/>
</dbReference>
<accession>Q97II9</accession>
<dbReference type="FunFam" id="1.10.40.30:FF:000002">
    <property type="entry name" value="Fumarate hydratase class II"/>
    <property type="match status" value="1"/>
</dbReference>
<dbReference type="Pfam" id="PF10415">
    <property type="entry name" value="FumaraseC_C"/>
    <property type="match status" value="1"/>
</dbReference>
<dbReference type="InterPro" id="IPR024083">
    <property type="entry name" value="Fumarase/histidase_N"/>
</dbReference>
<reference evidence="7 8" key="1">
    <citation type="journal article" date="2001" name="J. Bacteriol.">
        <title>Genome sequence and comparative analysis of the solvent-producing bacterium Clostridium acetobutylicum.</title>
        <authorList>
            <person name="Nolling J."/>
            <person name="Breton G."/>
            <person name="Omelchenko M.V."/>
            <person name="Makarova K.S."/>
            <person name="Zeng Q."/>
            <person name="Gibson R."/>
            <person name="Lee H.M."/>
            <person name="Dubois J."/>
            <person name="Qiu D."/>
            <person name="Hitti J."/>
            <person name="Wolf Y.I."/>
            <person name="Tatusov R.L."/>
            <person name="Sabathe F."/>
            <person name="Doucette-Stamm L."/>
            <person name="Soucaille P."/>
            <person name="Daly M.J."/>
            <person name="Bennett G.N."/>
            <person name="Koonin E.V."/>
            <person name="Smith D.R."/>
        </authorList>
    </citation>
    <scope>NUCLEOTIDE SEQUENCE [LARGE SCALE GENOMIC DNA]</scope>
    <source>
        <strain evidence="8">ATCC 824 / DSM 792 / JCM 1419 / LMG 5710 / VKM B-1787</strain>
    </source>
</reference>
<keyword evidence="3" id="KW-0028">Amino-acid biosynthesis</keyword>
<dbReference type="InterPro" id="IPR051546">
    <property type="entry name" value="Aspartate_Ammonia-Lyase"/>
</dbReference>
<sequence>MFDLPSDFRIEKDLLGEKNLPKESYYGINSLRAFENFNISNKKVNLNLIYAVVIVKKAAALAHKKLKELKDEKADAIISACDDILSGKFDDEFITNSLQGGAGTSTNMNVNEVIANRAIELLNGSKGDYSIIHPIEDVNMSQSTNDVYPTALRIAAIKLLRPLSDALSKLQESFQIKENDFSDILMLGRTELMDALPMMVGQGFGAYAKAFARDRWRIYKVEERLREINIGGNAIGTGINASYDYIFTVTDILQDLTGLGLARSDYPMDVTQNMDVFVEVSGLLKSCAVNLIKISNDIRLLNSGPVGGIGEFIVEEVQAGSSIMPGKVNPVICEMTAQTSMKVMANDTAISLASSFGQLQLNAFSPLIAESLLESLEILTNAVNVFREKCIDSIKINEEKCLENLEASTALVTALVHYIGYDKASIIAKKALKEKKSIRELLLLEKILTKEEIDKILNPYEITKPGIPGL</sequence>
<dbReference type="Gene3D" id="1.10.275.10">
    <property type="entry name" value="Fumarase/aspartase (N-terminal domain)"/>
    <property type="match status" value="1"/>
</dbReference>
<dbReference type="InterPro" id="IPR008948">
    <property type="entry name" value="L-Aspartase-like"/>
</dbReference>
<evidence type="ECO:0000256" key="3">
    <source>
        <dbReference type="ARBA" id="ARBA00022605"/>
    </source>
</evidence>
<evidence type="ECO:0000259" key="5">
    <source>
        <dbReference type="Pfam" id="PF00206"/>
    </source>
</evidence>
<dbReference type="eggNOG" id="COG1027">
    <property type="taxonomic scope" value="Bacteria"/>
</dbReference>
<dbReference type="Gene3D" id="1.10.40.30">
    <property type="entry name" value="Fumarase/aspartase (C-terminal domain)"/>
    <property type="match status" value="1"/>
</dbReference>
<dbReference type="InterPro" id="IPR020557">
    <property type="entry name" value="Fumarate_lyase_CS"/>
</dbReference>
<dbReference type="PROSITE" id="PS00163">
    <property type="entry name" value="FUMARATE_LYASES"/>
    <property type="match status" value="1"/>
</dbReference>
<organism evidence="7 8">
    <name type="scientific">Clostridium acetobutylicum (strain ATCC 824 / DSM 792 / JCM 1419 / IAM 19013 / LMG 5710 / NBRC 13948 / NRRL B-527 / VKM B-1787 / 2291 / W)</name>
    <dbReference type="NCBI Taxonomy" id="272562"/>
    <lineage>
        <taxon>Bacteria</taxon>
        <taxon>Bacillati</taxon>
        <taxon>Bacillota</taxon>
        <taxon>Clostridia</taxon>
        <taxon>Eubacteriales</taxon>
        <taxon>Clostridiaceae</taxon>
        <taxon>Clostridium</taxon>
    </lineage>
</organism>
<dbReference type="PRINTS" id="PR00149">
    <property type="entry name" value="FUMRATELYASE"/>
</dbReference>
<dbReference type="Pfam" id="PF00206">
    <property type="entry name" value="Lyase_1"/>
    <property type="match status" value="1"/>
</dbReference>
<dbReference type="GO" id="GO:0008652">
    <property type="term" value="P:amino acid biosynthetic process"/>
    <property type="evidence" value="ECO:0007669"/>
    <property type="project" value="UniProtKB-KW"/>
</dbReference>
<dbReference type="GeneID" id="44998148"/>
<dbReference type="PATRIC" id="fig|272562.8.peg.1856"/>
<dbReference type="Gene3D" id="1.20.200.10">
    <property type="entry name" value="Fumarase/aspartase (Central domain)"/>
    <property type="match status" value="1"/>
</dbReference>
<dbReference type="GO" id="GO:0008797">
    <property type="term" value="F:aspartate ammonia-lyase activity"/>
    <property type="evidence" value="ECO:0007669"/>
    <property type="project" value="UniProtKB-EC"/>
</dbReference>
<dbReference type="PANTHER" id="PTHR42696:SF2">
    <property type="entry name" value="ASPARTATE AMMONIA-LYASE"/>
    <property type="match status" value="1"/>
</dbReference>
<keyword evidence="8" id="KW-1185">Reference proteome</keyword>
<dbReference type="GO" id="GO:0006099">
    <property type="term" value="P:tricarboxylic acid cycle"/>
    <property type="evidence" value="ECO:0007669"/>
    <property type="project" value="InterPro"/>
</dbReference>
<name>Q97II9_CLOAB</name>
<dbReference type="PANTHER" id="PTHR42696">
    <property type="entry name" value="ASPARTATE AMMONIA-LYASE"/>
    <property type="match status" value="1"/>
</dbReference>
<dbReference type="HOGENOM" id="CLU_021594_4_1_9"/>
<dbReference type="PIR" id="G97103">
    <property type="entry name" value="G97103"/>
</dbReference>
<dbReference type="STRING" id="272562.CA_C1652"/>
<dbReference type="KEGG" id="cac:CA_C1652"/>
<proteinExistence type="predicted"/>
<evidence type="ECO:0000313" key="8">
    <source>
        <dbReference type="Proteomes" id="UP000000814"/>
    </source>
</evidence>
<dbReference type="InterPro" id="IPR022761">
    <property type="entry name" value="Fumarate_lyase_N"/>
</dbReference>
<comment type="catalytic activity">
    <reaction evidence="1">
        <text>L-aspartate = fumarate + NH4(+)</text>
        <dbReference type="Rhea" id="RHEA:16601"/>
        <dbReference type="ChEBI" id="CHEBI:28938"/>
        <dbReference type="ChEBI" id="CHEBI:29806"/>
        <dbReference type="ChEBI" id="CHEBI:29991"/>
        <dbReference type="EC" id="4.3.1.1"/>
    </reaction>
</comment>
<dbReference type="AlphaFoldDB" id="Q97II9"/>
<dbReference type="EC" id="4.3.1.1" evidence="2"/>
<dbReference type="RefSeq" id="WP_010964959.1">
    <property type="nucleotide sequence ID" value="NC_003030.1"/>
</dbReference>
<dbReference type="Proteomes" id="UP000000814">
    <property type="component" value="Chromosome"/>
</dbReference>
<dbReference type="SUPFAM" id="SSF48557">
    <property type="entry name" value="L-aspartase-like"/>
    <property type="match status" value="1"/>
</dbReference>
<dbReference type="InterPro" id="IPR018951">
    <property type="entry name" value="Fumarase_C_C"/>
</dbReference>
<gene>
    <name evidence="7" type="primary">aspA</name>
    <name evidence="7" type="ordered locus">CA_C1652</name>
</gene>
<dbReference type="OrthoDB" id="9802809at2"/>
<dbReference type="FunFam" id="1.10.275.10:FF:000001">
    <property type="entry name" value="Fumarate hydratase, mitochondrial"/>
    <property type="match status" value="1"/>
</dbReference>
<protein>
    <recommendedName>
        <fullName evidence="2">aspartate ammonia-lyase</fullName>
        <ecNumber evidence="2">4.3.1.1</ecNumber>
    </recommendedName>
</protein>
<feature type="domain" description="Fumarase C C-terminal" evidence="6">
    <location>
        <begin position="411"/>
        <end position="463"/>
    </location>
</feature>
<dbReference type="GO" id="GO:0006531">
    <property type="term" value="P:aspartate metabolic process"/>
    <property type="evidence" value="ECO:0007669"/>
    <property type="project" value="TreeGrafter"/>
</dbReference>
<keyword evidence="4" id="KW-0456">Lyase</keyword>
<dbReference type="FunFam" id="1.20.200.10:FF:000001">
    <property type="entry name" value="Fumarate hydratase, mitochondrial"/>
    <property type="match status" value="1"/>
</dbReference>
<dbReference type="NCBIfam" id="NF008909">
    <property type="entry name" value="PRK12273.1"/>
    <property type="match status" value="1"/>
</dbReference>
<feature type="domain" description="Fumarate lyase N-terminal" evidence="5">
    <location>
        <begin position="17"/>
        <end position="344"/>
    </location>
</feature>